<dbReference type="OrthoDB" id="2441994at2759"/>
<reference evidence="2 3" key="1">
    <citation type="submission" date="2018-06" db="EMBL/GenBank/DDBJ databases">
        <title>Comparative genomics reveals the genomic features of Rhizophagus irregularis, R. cerebriforme, R. diaphanum and Gigaspora rosea, and their symbiotic lifestyle signature.</title>
        <authorList>
            <person name="Morin E."/>
            <person name="San Clemente H."/>
            <person name="Chen E.C.H."/>
            <person name="De La Providencia I."/>
            <person name="Hainaut M."/>
            <person name="Kuo A."/>
            <person name="Kohler A."/>
            <person name="Murat C."/>
            <person name="Tang N."/>
            <person name="Roy S."/>
            <person name="Loubradou J."/>
            <person name="Henrissat B."/>
            <person name="Grigoriev I.V."/>
            <person name="Corradi N."/>
            <person name="Roux C."/>
            <person name="Martin F.M."/>
        </authorList>
    </citation>
    <scope>NUCLEOTIDE SEQUENCE [LARGE SCALE GENOMIC DNA]</scope>
    <source>
        <strain evidence="2 3">DAOM 194757</strain>
    </source>
</reference>
<dbReference type="Gene3D" id="1.10.510.10">
    <property type="entry name" value="Transferase(Phosphotransferase) domain 1"/>
    <property type="match status" value="1"/>
</dbReference>
<gene>
    <name evidence="2" type="ORF">C2G38_1627659</name>
</gene>
<evidence type="ECO:0000259" key="1">
    <source>
        <dbReference type="PROSITE" id="PS50011"/>
    </source>
</evidence>
<comment type="caution">
    <text evidence="2">The sequence shown here is derived from an EMBL/GenBank/DDBJ whole genome shotgun (WGS) entry which is preliminary data.</text>
</comment>
<dbReference type="Proteomes" id="UP000266673">
    <property type="component" value="Unassembled WGS sequence"/>
</dbReference>
<dbReference type="STRING" id="44941.A0A397WA54"/>
<evidence type="ECO:0000313" key="3">
    <source>
        <dbReference type="Proteomes" id="UP000266673"/>
    </source>
</evidence>
<dbReference type="AlphaFoldDB" id="A0A397WA54"/>
<dbReference type="InterPro" id="IPR001245">
    <property type="entry name" value="Ser-Thr/Tyr_kinase_cat_dom"/>
</dbReference>
<dbReference type="GO" id="GO:0005524">
    <property type="term" value="F:ATP binding"/>
    <property type="evidence" value="ECO:0007669"/>
    <property type="project" value="InterPro"/>
</dbReference>
<protein>
    <submittedName>
        <fullName evidence="2">Kinase-like domain-containing protein</fullName>
    </submittedName>
</protein>
<dbReference type="EMBL" id="QKWP01000008">
    <property type="protein sequence ID" value="RIB30627.1"/>
    <property type="molecule type" value="Genomic_DNA"/>
</dbReference>
<organism evidence="2 3">
    <name type="scientific">Gigaspora rosea</name>
    <dbReference type="NCBI Taxonomy" id="44941"/>
    <lineage>
        <taxon>Eukaryota</taxon>
        <taxon>Fungi</taxon>
        <taxon>Fungi incertae sedis</taxon>
        <taxon>Mucoromycota</taxon>
        <taxon>Glomeromycotina</taxon>
        <taxon>Glomeromycetes</taxon>
        <taxon>Diversisporales</taxon>
        <taxon>Gigasporaceae</taxon>
        <taxon>Gigaspora</taxon>
    </lineage>
</organism>
<dbReference type="PANTHER" id="PTHR44329">
    <property type="entry name" value="SERINE/THREONINE-PROTEIN KINASE TNNI3K-RELATED"/>
    <property type="match status" value="1"/>
</dbReference>
<proteinExistence type="predicted"/>
<dbReference type="Pfam" id="PF07714">
    <property type="entry name" value="PK_Tyr_Ser-Thr"/>
    <property type="match status" value="1"/>
</dbReference>
<dbReference type="SUPFAM" id="SSF56112">
    <property type="entry name" value="Protein kinase-like (PK-like)"/>
    <property type="match status" value="1"/>
</dbReference>
<keyword evidence="3" id="KW-1185">Reference proteome</keyword>
<dbReference type="InterPro" id="IPR000719">
    <property type="entry name" value="Prot_kinase_dom"/>
</dbReference>
<name>A0A397WA54_9GLOM</name>
<dbReference type="InterPro" id="IPR051681">
    <property type="entry name" value="Ser/Thr_Kinases-Pseudokinases"/>
</dbReference>
<keyword evidence="2" id="KW-0418">Kinase</keyword>
<dbReference type="GO" id="GO:0004674">
    <property type="term" value="F:protein serine/threonine kinase activity"/>
    <property type="evidence" value="ECO:0007669"/>
    <property type="project" value="TreeGrafter"/>
</dbReference>
<keyword evidence="2" id="KW-0808">Transferase</keyword>
<dbReference type="InterPro" id="IPR011009">
    <property type="entry name" value="Kinase-like_dom_sf"/>
</dbReference>
<feature type="domain" description="Protein kinase" evidence="1">
    <location>
        <begin position="22"/>
        <end position="158"/>
    </location>
</feature>
<sequence length="158" mass="18700">MDSLIKTKIKEYGIHFYSRNEFTNVEKLAKGGFGTVQKANWKHRGLKVALKSLNVRHEKIDVQEFIEELHILFNITKHYHPNINQFHGVAIDDEIGQYYLVLQYANNGNLRDYLMHNFKKLTWDEKLRMAIEIAKGLIHLHENQEKIIHRNLVSLLKH</sequence>
<dbReference type="PROSITE" id="PS50011">
    <property type="entry name" value="PROTEIN_KINASE_DOM"/>
    <property type="match status" value="1"/>
</dbReference>
<evidence type="ECO:0000313" key="2">
    <source>
        <dbReference type="EMBL" id="RIB30627.1"/>
    </source>
</evidence>
<accession>A0A397WA54</accession>